<evidence type="ECO:0000256" key="2">
    <source>
        <dbReference type="ARBA" id="ARBA00006679"/>
    </source>
</evidence>
<proteinExistence type="inferred from homology"/>
<feature type="transmembrane region" description="Helical" evidence="7">
    <location>
        <begin position="12"/>
        <end position="32"/>
    </location>
</feature>
<organism evidence="8 9">
    <name type="scientific">Sphingobacterium deserti</name>
    <dbReference type="NCBI Taxonomy" id="1229276"/>
    <lineage>
        <taxon>Bacteria</taxon>
        <taxon>Pseudomonadati</taxon>
        <taxon>Bacteroidota</taxon>
        <taxon>Sphingobacteriia</taxon>
        <taxon>Sphingobacteriales</taxon>
        <taxon>Sphingobacteriaceae</taxon>
        <taxon>Sphingobacterium</taxon>
    </lineage>
</organism>
<dbReference type="Pfam" id="PF07681">
    <property type="entry name" value="DoxX"/>
    <property type="match status" value="1"/>
</dbReference>
<name>A0A0B8SZQ7_9SPHI</name>
<evidence type="ECO:0000256" key="6">
    <source>
        <dbReference type="ARBA" id="ARBA00023136"/>
    </source>
</evidence>
<dbReference type="Proteomes" id="UP000031802">
    <property type="component" value="Unassembled WGS sequence"/>
</dbReference>
<dbReference type="EMBL" id="JJMU01000053">
    <property type="protein sequence ID" value="KGE13432.1"/>
    <property type="molecule type" value="Genomic_DNA"/>
</dbReference>
<comment type="caution">
    <text evidence="8">The sequence shown here is derived from an EMBL/GenBank/DDBJ whole genome shotgun (WGS) entry which is preliminary data.</text>
</comment>
<evidence type="ECO:0000256" key="7">
    <source>
        <dbReference type="SAM" id="Phobius"/>
    </source>
</evidence>
<dbReference type="PANTHER" id="PTHR33452">
    <property type="entry name" value="OXIDOREDUCTASE CATD-RELATED"/>
    <property type="match status" value="1"/>
</dbReference>
<keyword evidence="4 7" id="KW-0812">Transmembrane</keyword>
<dbReference type="OrthoDB" id="9813193at2"/>
<dbReference type="GO" id="GO:0005886">
    <property type="term" value="C:plasma membrane"/>
    <property type="evidence" value="ECO:0007669"/>
    <property type="project" value="UniProtKB-SubCell"/>
</dbReference>
<reference evidence="8 9" key="2">
    <citation type="journal article" date="2015" name="PLoS ONE">
        <title>Whole-Genome Optical Mapping and Finished Genome Sequence of Sphingobacterium deserti sp. nov., a New Species Isolated from the Western Desert of China.</title>
        <authorList>
            <person name="Teng C."/>
            <person name="Zhou Z."/>
            <person name="Molnar I."/>
            <person name="Li X."/>
            <person name="Tang R."/>
            <person name="Chen M."/>
            <person name="Wang L."/>
            <person name="Su S."/>
            <person name="Zhang W."/>
            <person name="Lin M."/>
        </authorList>
    </citation>
    <scope>NUCLEOTIDE SEQUENCE [LARGE SCALE GENOMIC DNA]</scope>
    <source>
        <strain evidence="9">ACCC05744</strain>
    </source>
</reference>
<evidence type="ECO:0000256" key="1">
    <source>
        <dbReference type="ARBA" id="ARBA00004651"/>
    </source>
</evidence>
<comment type="similarity">
    <text evidence="2">Belongs to the DoxX family.</text>
</comment>
<keyword evidence="3" id="KW-1003">Cell membrane</keyword>
<evidence type="ECO:0000313" key="9">
    <source>
        <dbReference type="Proteomes" id="UP000031802"/>
    </source>
</evidence>
<reference evidence="9" key="1">
    <citation type="submission" date="2014-04" db="EMBL/GenBank/DDBJ databases">
        <title>Whole-Genome optical mapping and complete genome sequence of Sphingobacterium deserti sp. nov., a new spaces isolated from desert in the west of China.</title>
        <authorList>
            <person name="Teng C."/>
            <person name="Zhou Z."/>
            <person name="Li X."/>
            <person name="Chen M."/>
            <person name="Lin M."/>
            <person name="Wang L."/>
            <person name="Su S."/>
            <person name="Zhang C."/>
            <person name="Zhang W."/>
        </authorList>
    </citation>
    <scope>NUCLEOTIDE SEQUENCE [LARGE SCALE GENOMIC DNA]</scope>
    <source>
        <strain evidence="9">ACCC05744</strain>
    </source>
</reference>
<evidence type="ECO:0000256" key="3">
    <source>
        <dbReference type="ARBA" id="ARBA00022475"/>
    </source>
</evidence>
<gene>
    <name evidence="8" type="ORF">DI53_2963</name>
</gene>
<dbReference type="AlphaFoldDB" id="A0A0B8SZQ7"/>
<dbReference type="PANTHER" id="PTHR33452:SF1">
    <property type="entry name" value="INNER MEMBRANE PROTEIN YPHA-RELATED"/>
    <property type="match status" value="1"/>
</dbReference>
<dbReference type="PATRIC" id="fig|1229276.3.peg.3065"/>
<dbReference type="STRING" id="1229276.DI53_2963"/>
<dbReference type="InterPro" id="IPR032808">
    <property type="entry name" value="DoxX"/>
</dbReference>
<evidence type="ECO:0000313" key="8">
    <source>
        <dbReference type="EMBL" id="KGE13432.1"/>
    </source>
</evidence>
<feature type="transmembrane region" description="Helical" evidence="7">
    <location>
        <begin position="84"/>
        <end position="103"/>
    </location>
</feature>
<keyword evidence="6 7" id="KW-0472">Membrane</keyword>
<evidence type="ECO:0000256" key="4">
    <source>
        <dbReference type="ARBA" id="ARBA00022692"/>
    </source>
</evidence>
<dbReference type="eggNOG" id="COG2259">
    <property type="taxonomic scope" value="Bacteria"/>
</dbReference>
<sequence>MKKFFLTVPKGTAASNFASLLLRVGFGALMIPQHGYAKLVEFAERKGQFMSFMGLGSTFSLSLAIFAEFFCSIFLIFGLFTRLATIPLLITVLVIMSVHNWQFFGKHELASAFFVGYLAIFLLGPGKFSLDYLLFKRGR</sequence>
<protein>
    <submittedName>
        <fullName evidence="8">DoxX family protein</fullName>
    </submittedName>
</protein>
<keyword evidence="9" id="KW-1185">Reference proteome</keyword>
<feature type="transmembrane region" description="Helical" evidence="7">
    <location>
        <begin position="109"/>
        <end position="130"/>
    </location>
</feature>
<dbReference type="InterPro" id="IPR051907">
    <property type="entry name" value="DoxX-like_oxidoreductase"/>
</dbReference>
<accession>A0A0B8SZQ7</accession>
<dbReference type="RefSeq" id="WP_037501050.1">
    <property type="nucleotide sequence ID" value="NZ_JJMU01000053.1"/>
</dbReference>
<keyword evidence="5 7" id="KW-1133">Transmembrane helix</keyword>
<evidence type="ECO:0000256" key="5">
    <source>
        <dbReference type="ARBA" id="ARBA00022989"/>
    </source>
</evidence>
<feature type="transmembrane region" description="Helical" evidence="7">
    <location>
        <begin position="52"/>
        <end position="77"/>
    </location>
</feature>
<comment type="subcellular location">
    <subcellularLocation>
        <location evidence="1">Cell membrane</location>
        <topology evidence="1">Multi-pass membrane protein</topology>
    </subcellularLocation>
</comment>